<keyword evidence="4" id="KW-1185">Reference proteome</keyword>
<dbReference type="AlphaFoldDB" id="A1SW11"/>
<dbReference type="SUPFAM" id="SSF55781">
    <property type="entry name" value="GAF domain-like"/>
    <property type="match status" value="1"/>
</dbReference>
<dbReference type="Gene3D" id="3.30.450.40">
    <property type="match status" value="1"/>
</dbReference>
<reference evidence="3 4" key="1">
    <citation type="submission" date="2007-01" db="EMBL/GenBank/DDBJ databases">
        <title>Complete sequence of Psychromonas ingrahamii 37.</title>
        <authorList>
            <consortium name="US DOE Joint Genome Institute"/>
            <person name="Copeland A."/>
            <person name="Lucas S."/>
            <person name="Lapidus A."/>
            <person name="Barry K."/>
            <person name="Detter J.C."/>
            <person name="Glavina del Rio T."/>
            <person name="Hammon N."/>
            <person name="Israni S."/>
            <person name="Dalin E."/>
            <person name="Tice H."/>
            <person name="Pitluck S."/>
            <person name="Thompson L.S."/>
            <person name="Brettin T."/>
            <person name="Bruce D."/>
            <person name="Han C."/>
            <person name="Tapia R."/>
            <person name="Schmutz J."/>
            <person name="Larimer F."/>
            <person name="Land M."/>
            <person name="Hauser L."/>
            <person name="Kyrpides N."/>
            <person name="Ivanova N."/>
            <person name="Staley J."/>
            <person name="Richardson P."/>
        </authorList>
    </citation>
    <scope>NUCLEOTIDE SEQUENCE [LARGE SCALE GENOMIC DNA]</scope>
    <source>
        <strain evidence="3 4">37</strain>
    </source>
</reference>
<dbReference type="eggNOG" id="COG2206">
    <property type="taxonomic scope" value="Bacteria"/>
</dbReference>
<dbReference type="InterPro" id="IPR037522">
    <property type="entry name" value="HD_GYP_dom"/>
</dbReference>
<dbReference type="OrthoDB" id="9764808at2"/>
<dbReference type="RefSeq" id="WP_011770236.1">
    <property type="nucleotide sequence ID" value="NC_008709.1"/>
</dbReference>
<keyword evidence="1" id="KW-1133">Transmembrane helix</keyword>
<gene>
    <name evidence="3" type="ordered locus">Ping_1901</name>
</gene>
<dbReference type="Pfam" id="PF13487">
    <property type="entry name" value="HD_5"/>
    <property type="match status" value="1"/>
</dbReference>
<accession>A1SW11</accession>
<dbReference type="EMBL" id="CP000510">
    <property type="protein sequence ID" value="ABM03676.1"/>
    <property type="molecule type" value="Genomic_DNA"/>
</dbReference>
<organism evidence="3 4">
    <name type="scientific">Psychromonas ingrahamii (strain DSM 17664 / CCUG 51855 / 37)</name>
    <dbReference type="NCBI Taxonomy" id="357804"/>
    <lineage>
        <taxon>Bacteria</taxon>
        <taxon>Pseudomonadati</taxon>
        <taxon>Pseudomonadota</taxon>
        <taxon>Gammaproteobacteria</taxon>
        <taxon>Alteromonadales</taxon>
        <taxon>Psychromonadaceae</taxon>
        <taxon>Psychromonas</taxon>
    </lineage>
</organism>
<dbReference type="eggNOG" id="COG3437">
    <property type="taxonomic scope" value="Bacteria"/>
</dbReference>
<dbReference type="Proteomes" id="UP000000639">
    <property type="component" value="Chromosome"/>
</dbReference>
<sequence length="962" mass="109993">MPTEKIKNLFSFHFYITTLFSVLILLCGLLIGWYSYTQLTESILNSGKRIFTQTSIQVENKIYHESEHVITILNILASTPLAKGIDTKEIGSILPMLKASLDATNHINTLFIAYPKNDFFLFTKTIAGQSFHHFNVPAKSRYIMTVGDSGKVSHYFYNQALQLISKKNDPNYELNTISRPWYKKAKKSSQMIITKPYIFYERQELGTTMAKFDIQNNVVIGADYILTDLSQLLNSFDSYPNSQRIIIDQQGKVIAYQDPLELLSKQGKFDRLKSISEMQHSVLQYMFSQYKNKKGNIEFSYAGQQWLGKISRLQKNNTLTLVQLVPVDELLVDAYRLRSDLALITLLIILLTLPVVWLFSKKLTSAISKLTVELQHIKEFNFTRPFKTGSVIKEINELMVVTSTMKETINHFQDLSSSLVGKQSFQELLQKIIMETNKLSHSVGSMIFLTDKSNQLNIAITEFKSLNELQNKNLNEKLKKYSLNEADTLKLIAEQKIKATTLALPKKLELLIKENIPEKEAITWQLLPLLNRAGKLLGVLAVINNTNKLNLQRTQNFIQTIACFSALALEGQILLSEQKNLLESFIQLIANAIDRKSPYTGSHCARVPELTNMLCQAACEEQDDFKEFNLNQDQWEELYIASWLHDCGKIITPEYVIDKATKLETIYDRIHELRMRFELIKEHAHSDYWKGVAEGGDKNILAGQRDQLLTTLDQEFSFVAECNIGGEYMSDEKIILLNKIAKRTWSRTLDNQLGISLQEKKQHSEPKQILPVQEPLLANKKEHLIKREQAELTDPGNNWGFNMKTPEYRFNKGELYNLAIKRGTLTAEDRFIINGHSAHSIVMLSKLPFPDHLKNVPLIAGGHHERMDGSGYPRAIAAGELPITARMLVVADIFEALTASDRPYKKRKTLSQSIKIMDFMVKDNHIDPTIFKLFLSSGVYLKYAKKYLLADQIDELDISVYL</sequence>
<evidence type="ECO:0000313" key="3">
    <source>
        <dbReference type="EMBL" id="ABM03676.1"/>
    </source>
</evidence>
<evidence type="ECO:0000259" key="2">
    <source>
        <dbReference type="PROSITE" id="PS51832"/>
    </source>
</evidence>
<dbReference type="PANTHER" id="PTHR43155:SF2">
    <property type="entry name" value="CYCLIC DI-GMP PHOSPHODIESTERASE PA4108"/>
    <property type="match status" value="1"/>
</dbReference>
<dbReference type="Gene3D" id="1.10.3210.10">
    <property type="entry name" value="Hypothetical protein af1432"/>
    <property type="match status" value="2"/>
</dbReference>
<keyword evidence="3" id="KW-0378">Hydrolase</keyword>
<keyword evidence="1" id="KW-0472">Membrane</keyword>
<dbReference type="PROSITE" id="PS51832">
    <property type="entry name" value="HD_GYP"/>
    <property type="match status" value="1"/>
</dbReference>
<feature type="transmembrane region" description="Helical" evidence="1">
    <location>
        <begin position="341"/>
        <end position="359"/>
    </location>
</feature>
<dbReference type="SUPFAM" id="SSF109604">
    <property type="entry name" value="HD-domain/PDEase-like"/>
    <property type="match status" value="2"/>
</dbReference>
<dbReference type="CDD" id="cd00077">
    <property type="entry name" value="HDc"/>
    <property type="match status" value="1"/>
</dbReference>
<protein>
    <submittedName>
        <fullName evidence="3">Metal dependent phosphohydrolase</fullName>
    </submittedName>
</protein>
<dbReference type="KEGG" id="pin:Ping_1901"/>
<proteinExistence type="predicted"/>
<dbReference type="PANTHER" id="PTHR43155">
    <property type="entry name" value="CYCLIC DI-GMP PHOSPHODIESTERASE PA4108-RELATED"/>
    <property type="match status" value="1"/>
</dbReference>
<dbReference type="HOGENOM" id="CLU_010403_1_0_6"/>
<dbReference type="GO" id="GO:0008081">
    <property type="term" value="F:phosphoric diester hydrolase activity"/>
    <property type="evidence" value="ECO:0007669"/>
    <property type="project" value="UniProtKB-ARBA"/>
</dbReference>
<evidence type="ECO:0000313" key="4">
    <source>
        <dbReference type="Proteomes" id="UP000000639"/>
    </source>
</evidence>
<dbReference type="Gene3D" id="3.30.450.20">
    <property type="entry name" value="PAS domain"/>
    <property type="match status" value="2"/>
</dbReference>
<feature type="domain" description="HD-GYP" evidence="2">
    <location>
        <begin position="749"/>
        <end position="950"/>
    </location>
</feature>
<dbReference type="Gene3D" id="6.10.340.10">
    <property type="match status" value="1"/>
</dbReference>
<dbReference type="InterPro" id="IPR029016">
    <property type="entry name" value="GAF-like_dom_sf"/>
</dbReference>
<dbReference type="STRING" id="357804.Ping_1901"/>
<evidence type="ECO:0000256" key="1">
    <source>
        <dbReference type="SAM" id="Phobius"/>
    </source>
</evidence>
<dbReference type="SMART" id="SM00471">
    <property type="entry name" value="HDc"/>
    <property type="match status" value="1"/>
</dbReference>
<name>A1SW11_PSYIN</name>
<dbReference type="InterPro" id="IPR003607">
    <property type="entry name" value="HD/PDEase_dom"/>
</dbReference>
<feature type="transmembrane region" description="Helical" evidence="1">
    <location>
        <begin position="12"/>
        <end position="36"/>
    </location>
</feature>
<keyword evidence="1" id="KW-0812">Transmembrane</keyword>